<protein>
    <submittedName>
        <fullName evidence="1">Uncharacterized protein</fullName>
    </submittedName>
</protein>
<dbReference type="EMBL" id="JABBNU010000004">
    <property type="protein sequence ID" value="NMM48309.1"/>
    <property type="molecule type" value="Genomic_DNA"/>
</dbReference>
<comment type="caution">
    <text evidence="1">The sequence shown here is derived from an EMBL/GenBank/DDBJ whole genome shotgun (WGS) entry which is preliminary data.</text>
</comment>
<evidence type="ECO:0000313" key="2">
    <source>
        <dbReference type="Proteomes" id="UP000559010"/>
    </source>
</evidence>
<dbReference type="AlphaFoldDB" id="A0A848J1W9"/>
<reference evidence="1 2" key="1">
    <citation type="submission" date="2020-04" db="EMBL/GenBank/DDBJ databases">
        <title>Flammeovirgaceae bacterium KN852 isolated from deep sea.</title>
        <authorList>
            <person name="Zhang D.-C."/>
        </authorList>
    </citation>
    <scope>NUCLEOTIDE SEQUENCE [LARGE SCALE GENOMIC DNA]</scope>
    <source>
        <strain evidence="1 2">KN852</strain>
    </source>
</reference>
<dbReference type="RefSeq" id="WP_169679907.1">
    <property type="nucleotide sequence ID" value="NZ_JABBNU010000004.1"/>
</dbReference>
<proteinExistence type="predicted"/>
<dbReference type="Proteomes" id="UP000559010">
    <property type="component" value="Unassembled WGS sequence"/>
</dbReference>
<evidence type="ECO:0000313" key="1">
    <source>
        <dbReference type="EMBL" id="NMM48309.1"/>
    </source>
</evidence>
<organism evidence="1 2">
    <name type="scientific">Marinigracilibium pacificum</name>
    <dbReference type="NCBI Taxonomy" id="2729599"/>
    <lineage>
        <taxon>Bacteria</taxon>
        <taxon>Pseudomonadati</taxon>
        <taxon>Bacteroidota</taxon>
        <taxon>Cytophagia</taxon>
        <taxon>Cytophagales</taxon>
        <taxon>Flammeovirgaceae</taxon>
        <taxon>Marinigracilibium</taxon>
    </lineage>
</organism>
<sequence>MTTNYLFANPANYQIQLFGPPSHTLKESLGSMNIKTKIIEGNKFTELTGILPDQVALVGVIQKIHQLHYAITSIQIIDMDINHLK</sequence>
<accession>A0A848J1W9</accession>
<gene>
    <name evidence="1" type="ORF">HH304_07855</name>
</gene>
<keyword evidence="2" id="KW-1185">Reference proteome</keyword>
<name>A0A848J1W9_9BACT</name>